<dbReference type="SUPFAM" id="SSF103481">
    <property type="entry name" value="Multidrug resistance efflux transporter EmrE"/>
    <property type="match status" value="2"/>
</dbReference>
<evidence type="ECO:0000256" key="2">
    <source>
        <dbReference type="ARBA" id="ARBA00022475"/>
    </source>
</evidence>
<feature type="transmembrane region" description="Helical" evidence="7">
    <location>
        <begin position="126"/>
        <end position="145"/>
    </location>
</feature>
<keyword evidence="3 7" id="KW-0812">Transmembrane</keyword>
<feature type="transmembrane region" description="Helical" evidence="7">
    <location>
        <begin position="93"/>
        <end position="114"/>
    </location>
</feature>
<feature type="domain" description="EamA" evidence="8">
    <location>
        <begin position="149"/>
        <end position="281"/>
    </location>
</feature>
<dbReference type="PANTHER" id="PTHR42920">
    <property type="entry name" value="OS03G0707200 PROTEIN-RELATED"/>
    <property type="match status" value="1"/>
</dbReference>
<feature type="transmembrane region" description="Helical" evidence="7">
    <location>
        <begin position="36"/>
        <end position="55"/>
    </location>
</feature>
<dbReference type="InterPro" id="IPR051258">
    <property type="entry name" value="Diverse_Substrate_Transporter"/>
</dbReference>
<proteinExistence type="predicted"/>
<reference evidence="9 10" key="1">
    <citation type="submission" date="2018-06" db="EMBL/GenBank/DDBJ databases">
        <title>Azoarcus communis strain SWub3 genome.</title>
        <authorList>
            <person name="Zorraquino Salvo V."/>
            <person name="Toubiana D."/>
            <person name="Blumwald E."/>
        </authorList>
    </citation>
    <scope>NUCLEOTIDE SEQUENCE [LARGE SCALE GENOMIC DNA]</scope>
    <source>
        <strain evidence="9 10">SWub3</strain>
    </source>
</reference>
<dbReference type="GO" id="GO:0005886">
    <property type="term" value="C:plasma membrane"/>
    <property type="evidence" value="ECO:0007669"/>
    <property type="project" value="UniProtKB-SubCell"/>
</dbReference>
<dbReference type="EMBL" id="QKOE01000007">
    <property type="protein sequence ID" value="PZA16456.1"/>
    <property type="molecule type" value="Genomic_DNA"/>
</dbReference>
<feature type="transmembrane region" description="Helical" evidence="7">
    <location>
        <begin position="151"/>
        <end position="172"/>
    </location>
</feature>
<feature type="transmembrane region" description="Helical" evidence="7">
    <location>
        <begin position="209"/>
        <end position="229"/>
    </location>
</feature>
<dbReference type="InterPro" id="IPR037185">
    <property type="entry name" value="EmrE-like"/>
</dbReference>
<protein>
    <submittedName>
        <fullName evidence="9">EamA/RhaT family transporter</fullName>
    </submittedName>
</protein>
<name>A0A323UZ12_9RHOO</name>
<keyword evidence="4 7" id="KW-1133">Transmembrane helix</keyword>
<evidence type="ECO:0000256" key="6">
    <source>
        <dbReference type="SAM" id="MobiDB-lite"/>
    </source>
</evidence>
<accession>A0A323UZ12</accession>
<dbReference type="Proteomes" id="UP000248259">
    <property type="component" value="Unassembled WGS sequence"/>
</dbReference>
<dbReference type="AlphaFoldDB" id="A0A323UZ12"/>
<evidence type="ECO:0000259" key="8">
    <source>
        <dbReference type="Pfam" id="PF00892"/>
    </source>
</evidence>
<organism evidence="9 10">
    <name type="scientific">Parazoarcus communis SWub3 = DSM 12120</name>
    <dbReference type="NCBI Taxonomy" id="1121029"/>
    <lineage>
        <taxon>Bacteria</taxon>
        <taxon>Pseudomonadati</taxon>
        <taxon>Pseudomonadota</taxon>
        <taxon>Betaproteobacteria</taxon>
        <taxon>Rhodocyclales</taxon>
        <taxon>Zoogloeaceae</taxon>
        <taxon>Parazoarcus</taxon>
    </lineage>
</organism>
<dbReference type="PANTHER" id="PTHR42920:SF5">
    <property type="entry name" value="EAMA DOMAIN-CONTAINING PROTEIN"/>
    <property type="match status" value="1"/>
</dbReference>
<sequence>MISQRVLGAFYVGLSATCFGAMAIFARYAYAGGAEALAVLFVRFALAAGVMIVIMNRRQIRWPRGRALIILSLMGGVGYVGQSFSFFSALNHASAGLVALLLYLYPFIVIVIETVFMRRKLTRQRLVAVLLALSGTALILGQGLTGQPLGVLLGVAAALIYSVYIVVGAQVLDKEDPLAAATVVMCSAALVFGVIALIVRPAYPADLSAWSWMVAIALVSTVVAMVSLFAGLKRLGAADTATLSTLEPVVTVVLASAFLGESLLPLQVFGGMLVLGTVVWLARSAPRQPPGDAVTAQDEASSGRNAAS</sequence>
<evidence type="ECO:0000313" key="9">
    <source>
        <dbReference type="EMBL" id="PZA16456.1"/>
    </source>
</evidence>
<feature type="domain" description="EamA" evidence="8">
    <location>
        <begin position="7"/>
        <end position="140"/>
    </location>
</feature>
<dbReference type="OrthoDB" id="6119273at2"/>
<dbReference type="InterPro" id="IPR000620">
    <property type="entry name" value="EamA_dom"/>
</dbReference>
<evidence type="ECO:0000256" key="7">
    <source>
        <dbReference type="SAM" id="Phobius"/>
    </source>
</evidence>
<dbReference type="Pfam" id="PF00892">
    <property type="entry name" value="EamA"/>
    <property type="match status" value="2"/>
</dbReference>
<evidence type="ECO:0000256" key="1">
    <source>
        <dbReference type="ARBA" id="ARBA00004651"/>
    </source>
</evidence>
<feature type="region of interest" description="Disordered" evidence="6">
    <location>
        <begin position="287"/>
        <end position="308"/>
    </location>
</feature>
<feature type="transmembrane region" description="Helical" evidence="7">
    <location>
        <begin position="7"/>
        <end position="30"/>
    </location>
</feature>
<feature type="transmembrane region" description="Helical" evidence="7">
    <location>
        <begin position="179"/>
        <end position="203"/>
    </location>
</feature>
<comment type="caution">
    <text evidence="9">The sequence shown here is derived from an EMBL/GenBank/DDBJ whole genome shotgun (WGS) entry which is preliminary data.</text>
</comment>
<evidence type="ECO:0000256" key="4">
    <source>
        <dbReference type="ARBA" id="ARBA00022989"/>
    </source>
</evidence>
<evidence type="ECO:0000256" key="5">
    <source>
        <dbReference type="ARBA" id="ARBA00023136"/>
    </source>
</evidence>
<feature type="compositionally biased region" description="Polar residues" evidence="6">
    <location>
        <begin position="298"/>
        <end position="308"/>
    </location>
</feature>
<evidence type="ECO:0000256" key="3">
    <source>
        <dbReference type="ARBA" id="ARBA00022692"/>
    </source>
</evidence>
<evidence type="ECO:0000313" key="10">
    <source>
        <dbReference type="Proteomes" id="UP000248259"/>
    </source>
</evidence>
<gene>
    <name evidence="9" type="ORF">DNK49_11695</name>
</gene>
<feature type="transmembrane region" description="Helical" evidence="7">
    <location>
        <begin position="67"/>
        <end position="87"/>
    </location>
</feature>
<keyword evidence="10" id="KW-1185">Reference proteome</keyword>
<keyword evidence="2" id="KW-1003">Cell membrane</keyword>
<keyword evidence="5 7" id="KW-0472">Membrane</keyword>
<comment type="subcellular location">
    <subcellularLocation>
        <location evidence="1">Cell membrane</location>
        <topology evidence="1">Multi-pass membrane protein</topology>
    </subcellularLocation>
</comment>